<reference evidence="1 2" key="1">
    <citation type="submission" date="2019-02" db="EMBL/GenBank/DDBJ databases">
        <title>Sequencing the genomes of 1000 actinobacteria strains.</title>
        <authorList>
            <person name="Klenk H.-P."/>
        </authorList>
    </citation>
    <scope>NUCLEOTIDE SEQUENCE [LARGE SCALE GENOMIC DNA]</scope>
    <source>
        <strain evidence="1 2">DSM 17364</strain>
    </source>
</reference>
<dbReference type="EMBL" id="SHLA01000001">
    <property type="protein sequence ID" value="RZU62852.1"/>
    <property type="molecule type" value="Genomic_DNA"/>
</dbReference>
<sequence length="671" mass="70371">MAATGLVTMTDIALLAHVQRPVVSMWRARSRDSSHPFPAVATRRAGRDLFDVDEICRWLAATGRGNNPAAAEDAAAFVSGAREDFPAVGALLALSALTGVPLSGRSANDLMDLADDADPDDAYLYREIEDLGAKAAALAGYTDRVSDAAYSPAAAFEQLVQDRFRTGLPELADTSLGGPLTQLTAEAAAAMSLATGADAFWEATPGGSDLVLGVSITLGESRPADLGLAMNFRGDCTEAAQRFAARRLRVHLAAHGHHGPAPAYDRSQGTPRIVVAQFPGPGEPAADAAGALRAIDEIALSMSDADGALIVGPARWLVDALSGPAESTRSQILRMGRLRAAVRLPAGLVPTRIRQPMALWVLGSAHPDVPLADRWTMTADLTAEELNTAGRQDLISDIAASLGDRSALRAHAFRFASLVQTSRLIASSGPLTGLRRPPASKGRPADPSAELIRAERLLEHVQAPANTNIPAERFGFGLTRGSGTPTPSATVRALLASGDLAYLPGARIDNADLTHDGGAGLRVLGTDSPAGTARIDPLVLASRYPRARLTEPGDVVFRTSGAPAAVVDPVGAGVVRYPDRILRIRGASLLPGPLAADLSGGRGPWRGWLVRRFDPEDTPDLGEALGDIDVERTRLRDQLERLDALTDRLSDGAAAGALRIITTQTTTEGDH</sequence>
<organism evidence="1 2">
    <name type="scientific">Zhihengliuella halotolerans</name>
    <dbReference type="NCBI Taxonomy" id="370736"/>
    <lineage>
        <taxon>Bacteria</taxon>
        <taxon>Bacillati</taxon>
        <taxon>Actinomycetota</taxon>
        <taxon>Actinomycetes</taxon>
        <taxon>Micrococcales</taxon>
        <taxon>Micrococcaceae</taxon>
        <taxon>Zhihengliuella</taxon>
    </lineage>
</organism>
<accession>A0A4Q8AEZ0</accession>
<evidence type="ECO:0000313" key="1">
    <source>
        <dbReference type="EMBL" id="RZU62852.1"/>
    </source>
</evidence>
<dbReference type="AlphaFoldDB" id="A0A4Q8AEZ0"/>
<protein>
    <submittedName>
        <fullName evidence="1">Uncharacterized protein</fullName>
    </submittedName>
</protein>
<gene>
    <name evidence="1" type="ORF">EV380_2457</name>
</gene>
<evidence type="ECO:0000313" key="2">
    <source>
        <dbReference type="Proteomes" id="UP000292685"/>
    </source>
</evidence>
<proteinExistence type="predicted"/>
<dbReference type="RefSeq" id="WP_130451365.1">
    <property type="nucleotide sequence ID" value="NZ_SHLA01000001.1"/>
</dbReference>
<dbReference type="OrthoDB" id="9784823at2"/>
<dbReference type="Proteomes" id="UP000292685">
    <property type="component" value="Unassembled WGS sequence"/>
</dbReference>
<comment type="caution">
    <text evidence="1">The sequence shown here is derived from an EMBL/GenBank/DDBJ whole genome shotgun (WGS) entry which is preliminary data.</text>
</comment>
<keyword evidence="2" id="KW-1185">Reference proteome</keyword>
<name>A0A4Q8AEZ0_9MICC</name>